<dbReference type="SUPFAM" id="SSF46894">
    <property type="entry name" value="C-terminal effector domain of the bipartite response regulators"/>
    <property type="match status" value="1"/>
</dbReference>
<evidence type="ECO:0000259" key="3">
    <source>
        <dbReference type="PROSITE" id="PS50043"/>
    </source>
</evidence>
<keyword evidence="2 4" id="KW-0067">ATP-binding</keyword>
<reference evidence="4 5" key="1">
    <citation type="submission" date="2024-10" db="EMBL/GenBank/DDBJ databases">
        <title>The Natural Products Discovery Center: Release of the First 8490 Sequenced Strains for Exploring Actinobacteria Biosynthetic Diversity.</title>
        <authorList>
            <person name="Kalkreuter E."/>
            <person name="Kautsar S.A."/>
            <person name="Yang D."/>
            <person name="Bader C.D."/>
            <person name="Teijaro C.N."/>
            <person name="Fluegel L."/>
            <person name="Davis C.M."/>
            <person name="Simpson J.R."/>
            <person name="Lauterbach L."/>
            <person name="Steele A.D."/>
            <person name="Gui C."/>
            <person name="Meng S."/>
            <person name="Li G."/>
            <person name="Viehrig K."/>
            <person name="Ye F."/>
            <person name="Su P."/>
            <person name="Kiefer A.F."/>
            <person name="Nichols A."/>
            <person name="Cepeda A.J."/>
            <person name="Yan W."/>
            <person name="Fan B."/>
            <person name="Jiang Y."/>
            <person name="Adhikari A."/>
            <person name="Zheng C.-J."/>
            <person name="Schuster L."/>
            <person name="Cowan T.M."/>
            <person name="Smanski M.J."/>
            <person name="Chevrette M.G."/>
            <person name="De Carvalho L.P.S."/>
            <person name="Shen B."/>
        </authorList>
    </citation>
    <scope>NUCLEOTIDE SEQUENCE [LARGE SCALE GENOMIC DNA]</scope>
    <source>
        <strain evidence="4 5">NPDC002173</strain>
    </source>
</reference>
<feature type="domain" description="HTH luxR-type" evidence="3">
    <location>
        <begin position="890"/>
        <end position="955"/>
    </location>
</feature>
<dbReference type="SMART" id="SM00421">
    <property type="entry name" value="HTH_LUXR"/>
    <property type="match status" value="1"/>
</dbReference>
<dbReference type="Pfam" id="PF00196">
    <property type="entry name" value="GerE"/>
    <property type="match status" value="1"/>
</dbReference>
<evidence type="ECO:0000313" key="4">
    <source>
        <dbReference type="EMBL" id="MFF3671870.1"/>
    </source>
</evidence>
<evidence type="ECO:0000256" key="1">
    <source>
        <dbReference type="ARBA" id="ARBA00022741"/>
    </source>
</evidence>
<dbReference type="InterPro" id="IPR041664">
    <property type="entry name" value="AAA_16"/>
</dbReference>
<dbReference type="InterPro" id="IPR011990">
    <property type="entry name" value="TPR-like_helical_dom_sf"/>
</dbReference>
<dbReference type="SMART" id="SM00382">
    <property type="entry name" value="AAA"/>
    <property type="match status" value="1"/>
</dbReference>
<dbReference type="Gene3D" id="1.10.10.10">
    <property type="entry name" value="Winged helix-like DNA-binding domain superfamily/Winged helix DNA-binding domain"/>
    <property type="match status" value="1"/>
</dbReference>
<evidence type="ECO:0000313" key="5">
    <source>
        <dbReference type="Proteomes" id="UP001602013"/>
    </source>
</evidence>
<keyword evidence="5" id="KW-1185">Reference proteome</keyword>
<sequence length="958" mass="104514">MLDDMMARAVSPVFVGRGAELEMLAEAFDRARKQAAAVVLLGGEAGVGKSRLAARFAEQAARDGAHVLVGGCVELSAEGLAYAPFTAALRQLVRETSTADVARLLPDGSERELARLLPEFGEPSGNLDTESARARLFELILTLLERLAERRPVLLLIEDIHWADRSSRDLIAFLSRNLRSAPVLMVLTYRSDELHRTHPLRPVLAELARVEGVVRIDLPRFTHDEVAAQMAGILGVAPEFAKVGRVFERSEGIPLFVEALIDCGDDCTFPESLHDLISASVERLPDDTQHVLRIAAASGIRVGHALLAAVSGLSDDDLERALRPAIAANVVQIADGAYMFRHALIREAVHDDLLPGEHMRLHARYALEIDRDRDLVPPGRAAIEIAHHWHSARNDLWALISAWEAAEKAARAFAYTEQIDLLQRVLTLWDKVPDAAERIGVDHVTVYERASESAYLCGEIERAKKFVHGALAELDEETEPERVAELLVRRANIKIQKHTSGFIEDLRHAERLVPHPTEARANTLSHLGRVLMLCDEVTEGTAVTQEALRIVRDLGDECLEADLLLNLALGHSISGDLEQTRAINDRALSIGRRLGSARIKLRAIANNVDTLNNLGRSEEAVQLAVEGERLAKTYGRMRAQGAFIANNRAEALEALGRWDEALDVSAHALTMEPTRQNRWHLLRVRADIAIARGEEDTAKKILTEVGAFSPRSEDGTQEWAANTRMLISWHLLRGEPDKAVEAAESALVNPRWSRKAMLGWRLLAAIRVACDRAAAVAPEHTATVRGLTDVFAADMVTDGPVGTAFRQVYEGGFDEAAAGWKVLGRPYPRAKALVYGAIAAAAQGDRDGAAARLRTARPLAEALRAAPLLAEIDALARRVGAALDDASARKAAPEVTLTPRELEVLRLVAQGRTNRDIAGELFISAKTVSVHVSNILPKLGVSTRGEAAAAAHRLALLN</sequence>
<dbReference type="SUPFAM" id="SSF52540">
    <property type="entry name" value="P-loop containing nucleoside triphosphate hydrolases"/>
    <property type="match status" value="1"/>
</dbReference>
<dbReference type="InterPro" id="IPR000792">
    <property type="entry name" value="Tscrpt_reg_LuxR_C"/>
</dbReference>
<dbReference type="SUPFAM" id="SSF48452">
    <property type="entry name" value="TPR-like"/>
    <property type="match status" value="1"/>
</dbReference>
<dbReference type="PANTHER" id="PTHR16305">
    <property type="entry name" value="TESTICULAR SOLUBLE ADENYLYL CYCLASE"/>
    <property type="match status" value="1"/>
</dbReference>
<protein>
    <submittedName>
        <fullName evidence="4">ATP-binding protein</fullName>
    </submittedName>
</protein>
<dbReference type="InterPro" id="IPR016032">
    <property type="entry name" value="Sig_transdc_resp-reg_C-effctor"/>
</dbReference>
<dbReference type="Pfam" id="PF13191">
    <property type="entry name" value="AAA_16"/>
    <property type="match status" value="1"/>
</dbReference>
<dbReference type="PROSITE" id="PS00622">
    <property type="entry name" value="HTH_LUXR_1"/>
    <property type="match status" value="1"/>
</dbReference>
<dbReference type="InterPro" id="IPR036388">
    <property type="entry name" value="WH-like_DNA-bd_sf"/>
</dbReference>
<comment type="caution">
    <text evidence="4">The sequence shown here is derived from an EMBL/GenBank/DDBJ whole genome shotgun (WGS) entry which is preliminary data.</text>
</comment>
<proteinExistence type="predicted"/>
<name>A0ABW6T3K9_9ACTN</name>
<dbReference type="PANTHER" id="PTHR16305:SF35">
    <property type="entry name" value="TRANSCRIPTIONAL ACTIVATOR DOMAIN"/>
    <property type="match status" value="1"/>
</dbReference>
<dbReference type="RefSeq" id="WP_387418023.1">
    <property type="nucleotide sequence ID" value="NZ_JBIASD010000056.1"/>
</dbReference>
<dbReference type="PRINTS" id="PR00038">
    <property type="entry name" value="HTHLUXR"/>
</dbReference>
<keyword evidence="1" id="KW-0547">Nucleotide-binding</keyword>
<dbReference type="InterPro" id="IPR003593">
    <property type="entry name" value="AAA+_ATPase"/>
</dbReference>
<accession>A0ABW6T3K9</accession>
<dbReference type="Gene3D" id="1.25.40.10">
    <property type="entry name" value="Tetratricopeptide repeat domain"/>
    <property type="match status" value="1"/>
</dbReference>
<evidence type="ECO:0000256" key="2">
    <source>
        <dbReference type="ARBA" id="ARBA00022840"/>
    </source>
</evidence>
<gene>
    <name evidence="4" type="ORF">ACFYXI_40435</name>
</gene>
<dbReference type="CDD" id="cd06170">
    <property type="entry name" value="LuxR_C_like"/>
    <property type="match status" value="1"/>
</dbReference>
<organism evidence="4 5">
    <name type="scientific">Microtetraspora malaysiensis</name>
    <dbReference type="NCBI Taxonomy" id="161358"/>
    <lineage>
        <taxon>Bacteria</taxon>
        <taxon>Bacillati</taxon>
        <taxon>Actinomycetota</taxon>
        <taxon>Actinomycetes</taxon>
        <taxon>Streptosporangiales</taxon>
        <taxon>Streptosporangiaceae</taxon>
        <taxon>Microtetraspora</taxon>
    </lineage>
</organism>
<dbReference type="PROSITE" id="PS50043">
    <property type="entry name" value="HTH_LUXR_2"/>
    <property type="match status" value="1"/>
</dbReference>
<dbReference type="InterPro" id="IPR027417">
    <property type="entry name" value="P-loop_NTPase"/>
</dbReference>
<dbReference type="Gene3D" id="3.40.50.300">
    <property type="entry name" value="P-loop containing nucleotide triphosphate hydrolases"/>
    <property type="match status" value="1"/>
</dbReference>
<dbReference type="EMBL" id="JBIASD010000056">
    <property type="protein sequence ID" value="MFF3671870.1"/>
    <property type="molecule type" value="Genomic_DNA"/>
</dbReference>
<dbReference type="GO" id="GO:0005524">
    <property type="term" value="F:ATP binding"/>
    <property type="evidence" value="ECO:0007669"/>
    <property type="project" value="UniProtKB-KW"/>
</dbReference>
<dbReference type="Proteomes" id="UP001602013">
    <property type="component" value="Unassembled WGS sequence"/>
</dbReference>